<evidence type="ECO:0000256" key="2">
    <source>
        <dbReference type="SAM" id="MobiDB-lite"/>
    </source>
</evidence>
<feature type="coiled-coil region" evidence="1">
    <location>
        <begin position="168"/>
        <end position="247"/>
    </location>
</feature>
<proteinExistence type="predicted"/>
<dbReference type="RefSeq" id="XP_013064908.2">
    <property type="nucleotide sequence ID" value="XM_013209454.2"/>
</dbReference>
<dbReference type="KEGG" id="bgt:106053829"/>
<name>A0A2C9LNT6_BIOGL</name>
<reference evidence="3" key="1">
    <citation type="submission" date="2020-05" db="UniProtKB">
        <authorList>
            <consortium name="EnsemblMetazoa"/>
        </authorList>
    </citation>
    <scope>IDENTIFICATION</scope>
    <source>
        <strain evidence="3">BB02</strain>
    </source>
</reference>
<organism evidence="3 4">
    <name type="scientific">Biomphalaria glabrata</name>
    <name type="common">Bloodfluke planorb</name>
    <name type="synonym">Freshwater snail</name>
    <dbReference type="NCBI Taxonomy" id="6526"/>
    <lineage>
        <taxon>Eukaryota</taxon>
        <taxon>Metazoa</taxon>
        <taxon>Spiralia</taxon>
        <taxon>Lophotrochozoa</taxon>
        <taxon>Mollusca</taxon>
        <taxon>Gastropoda</taxon>
        <taxon>Heterobranchia</taxon>
        <taxon>Euthyneura</taxon>
        <taxon>Panpulmonata</taxon>
        <taxon>Hygrophila</taxon>
        <taxon>Lymnaeoidea</taxon>
        <taxon>Planorbidae</taxon>
        <taxon>Biomphalaria</taxon>
    </lineage>
</organism>
<evidence type="ECO:0000313" key="4">
    <source>
        <dbReference type="Proteomes" id="UP000076420"/>
    </source>
</evidence>
<protein>
    <submittedName>
        <fullName evidence="3">Uncharacterized protein</fullName>
    </submittedName>
</protein>
<feature type="region of interest" description="Disordered" evidence="2">
    <location>
        <begin position="1"/>
        <end position="46"/>
    </location>
</feature>
<sequence>MTEPDSNVRGSDVIDENAITEEQPALAQVSPDRASPMAERTEAEQDAVDEELLLEREQDNVEIRSLKLTGSEQEILNDIEPALSSRTDIRITLDTDDILLKKAVEAIKSNFNEAKVVSELRKMYDLYHESQVQNLLLAGTIQKYLDKIDRYEARHVRDPRVMAALNMSQRHRNYLKEADEEKKDLQNELLQLKVDMKHVEDNLKMKQKEFSKLQEEYKKLKDIEKHSEAVETKLISKENELQTLKEKFEDDMFRFQNEKDNEIADLLAKYADDQSSKATAHEKDSIKNDQHRLERIMILRELEEVKRTLRMVEDDRKTKKAALKHCRDTLTKLMIDSRILKKNAGICRTTLIREENRCTVLEQKLKNLNLDYKRVQSCLEASSNANYDLGCKLQAINVENKHLSSDLRDTKDKLENTSKQLSYCNSTAVQLKKKLAKSEAEKVHLESTLKIKADHNDSLISRITELAHKKYKQAQQLRLSENNAMLLVKELSSLNDEMHRQKQKVKDILDQKNQLWIKLGIVKNHYIDSEEKSRLLIREVEAQKGYANKMEMKRLETEAKLEGLMRTNIELYNETNTQAEIQQLQVFQFKQKNKEIKGLQAMSKDKDDQIQKMECTTKELVHQIEQLASESNKLKALMEDKKSKILVMTEEIRIMISQLRKALATIKEYRCYIDMLRRKRDLFGARLIESNIHVGLFKRKIDRIEKVMKTSASDYLNMNNDSYMLKLEIKNLRRKLKNHEMCEFTITTLRQELSKTAKLLELEKARNVALVATKEPIVHRWRALLAADPSKYELHVKINRLTQRLINKTTEVVEKEQMIHKKDLCFFELRALLERRLDPNLTAEMSLAKAIIRKQRKQMQALTAEINMNIYDLEQKDIECNKKQQELDKSKAKVVVQQRKYLNLQKKPLPPIAVKSMSCTGSKLRVFKPTLPLLQMFN</sequence>
<feature type="coiled-coil region" evidence="1">
    <location>
        <begin position="484"/>
        <end position="511"/>
    </location>
</feature>
<feature type="coiled-coil region" evidence="1">
    <location>
        <begin position="845"/>
        <end position="893"/>
    </location>
</feature>
<keyword evidence="1" id="KW-0175">Coiled coil</keyword>
<dbReference type="VEuPathDB" id="VectorBase:BGLB033197"/>
<feature type="coiled-coil region" evidence="1">
    <location>
        <begin position="400"/>
        <end position="448"/>
    </location>
</feature>
<dbReference type="Proteomes" id="UP000076420">
    <property type="component" value="Unassembled WGS sequence"/>
</dbReference>
<dbReference type="STRING" id="6526.A0A2C9LNT6"/>
<dbReference type="AlphaFoldDB" id="A0A2C9LNT6"/>
<evidence type="ECO:0000256" key="1">
    <source>
        <dbReference type="SAM" id="Coils"/>
    </source>
</evidence>
<dbReference type="OrthoDB" id="6086942at2759"/>
<dbReference type="EnsemblMetazoa" id="BGLB033197-RA">
    <property type="protein sequence ID" value="BGLB033197-PA"/>
    <property type="gene ID" value="BGLB033197"/>
</dbReference>
<dbReference type="VEuPathDB" id="VectorBase:BGLAX_029667"/>
<evidence type="ECO:0000313" key="3">
    <source>
        <dbReference type="EnsemblMetazoa" id="BGLB033197-PA"/>
    </source>
</evidence>
<feature type="coiled-coil region" evidence="1">
    <location>
        <begin position="610"/>
        <end position="644"/>
    </location>
</feature>
<gene>
    <name evidence="3" type="primary">106053829</name>
</gene>
<accession>A0A2C9LNT6</accession>